<dbReference type="OrthoDB" id="1041782at2"/>
<proteinExistence type="predicted"/>
<dbReference type="Proteomes" id="UP000003160">
    <property type="component" value="Unassembled WGS sequence"/>
</dbReference>
<protein>
    <recommendedName>
        <fullName evidence="3">DUF4348 domain-containing protein</fullName>
    </recommendedName>
</protein>
<dbReference type="EMBL" id="ACKS01000073">
    <property type="protein sequence ID" value="EFA43695.1"/>
    <property type="molecule type" value="Genomic_DNA"/>
</dbReference>
<dbReference type="InterPro" id="IPR025590">
    <property type="entry name" value="DUF4348"/>
</dbReference>
<gene>
    <name evidence="1" type="ORF">HMPREF0645_1857</name>
</gene>
<sequence length="284" mass="33319">MRKEFAFVVLSMLFLAMVIPYGCTNKKPEPTDTLQVDSIQEDTTMLDSSESIIAETPMPKAADELFDDFFFNFAASRKLQQKRTTFPLPIYRDGKLESQVDRKQWKTERFFMRQEYYTLIIDSPKYRELGKDTSVNHVVIEKIQFDIKTVQEYFFDKLNGEWMLTSVHYQPLYKNRNASFLKFYDKFSTDSAFQVRSMAEEVNFTAPDPEDDFSTISGVIMPQQWPDFKPAIIPSGVIYNILYGERKHSSNRKIFLIRGISNGLEMEMDFKMIDGKWKLTKFNT</sequence>
<dbReference type="HOGENOM" id="CLU_978802_0_0_10"/>
<name>D1PY22_9BACT</name>
<dbReference type="eggNOG" id="ENOG50324VM">
    <property type="taxonomic scope" value="Bacteria"/>
</dbReference>
<evidence type="ECO:0000313" key="1">
    <source>
        <dbReference type="EMBL" id="EFA43695.1"/>
    </source>
</evidence>
<dbReference type="RefSeq" id="WP_007173960.1">
    <property type="nucleotide sequence ID" value="NZ_GG704781.1"/>
</dbReference>
<reference evidence="1 2" key="1">
    <citation type="submission" date="2009-10" db="EMBL/GenBank/DDBJ databases">
        <authorList>
            <person name="Qin X."/>
            <person name="Bachman B."/>
            <person name="Battles P."/>
            <person name="Bell A."/>
            <person name="Bess C."/>
            <person name="Bickham C."/>
            <person name="Chaboub L."/>
            <person name="Chen D."/>
            <person name="Coyle M."/>
            <person name="Deiros D.R."/>
            <person name="Dinh H."/>
            <person name="Forbes L."/>
            <person name="Fowler G."/>
            <person name="Francisco L."/>
            <person name="Fu Q."/>
            <person name="Gubbala S."/>
            <person name="Hale W."/>
            <person name="Han Y."/>
            <person name="Hemphill L."/>
            <person name="Highlander S.K."/>
            <person name="Hirani K."/>
            <person name="Hogues M."/>
            <person name="Jackson L."/>
            <person name="Jakkamsetti A."/>
            <person name="Javaid M."/>
            <person name="Jiang H."/>
            <person name="Korchina V."/>
            <person name="Kovar C."/>
            <person name="Lara F."/>
            <person name="Lee S."/>
            <person name="Mata R."/>
            <person name="Mathew T."/>
            <person name="Moen C."/>
            <person name="Morales K."/>
            <person name="Munidasa M."/>
            <person name="Nazareth L."/>
            <person name="Ngo R."/>
            <person name="Nguyen L."/>
            <person name="Okwuonu G."/>
            <person name="Ongeri F."/>
            <person name="Patil S."/>
            <person name="Petrosino J."/>
            <person name="Pham C."/>
            <person name="Pham P."/>
            <person name="Pu L.-L."/>
            <person name="Puazo M."/>
            <person name="Raj R."/>
            <person name="Reid J."/>
            <person name="Rouhana J."/>
            <person name="Saada N."/>
            <person name="Shang Y."/>
            <person name="Simmons D."/>
            <person name="Thornton R."/>
            <person name="Warren J."/>
            <person name="Weissenberger G."/>
            <person name="Zhang J."/>
            <person name="Zhang L."/>
            <person name="Zhou C."/>
            <person name="Zhu D."/>
            <person name="Muzny D."/>
            <person name="Worley K."/>
            <person name="Gibbs R."/>
        </authorList>
    </citation>
    <scope>NUCLEOTIDE SEQUENCE [LARGE SCALE GENOMIC DNA]</scope>
    <source>
        <strain evidence="1 2">DSM 17361</strain>
    </source>
</reference>
<dbReference type="AlphaFoldDB" id="D1PY22"/>
<comment type="caution">
    <text evidence="1">The sequence shown here is derived from an EMBL/GenBank/DDBJ whole genome shotgun (WGS) entry which is preliminary data.</text>
</comment>
<organism evidence="1 2">
    <name type="scientific">Hallella bergensis DSM 17361</name>
    <dbReference type="NCBI Taxonomy" id="585502"/>
    <lineage>
        <taxon>Bacteria</taxon>
        <taxon>Pseudomonadati</taxon>
        <taxon>Bacteroidota</taxon>
        <taxon>Bacteroidia</taxon>
        <taxon>Bacteroidales</taxon>
        <taxon>Prevotellaceae</taxon>
        <taxon>Hallella</taxon>
    </lineage>
</organism>
<evidence type="ECO:0000313" key="2">
    <source>
        <dbReference type="Proteomes" id="UP000003160"/>
    </source>
</evidence>
<accession>D1PY22</accession>
<keyword evidence="2" id="KW-1185">Reference proteome</keyword>
<dbReference type="Pfam" id="PF14254">
    <property type="entry name" value="DUF4348"/>
    <property type="match status" value="1"/>
</dbReference>
<evidence type="ECO:0008006" key="3">
    <source>
        <dbReference type="Google" id="ProtNLM"/>
    </source>
</evidence>